<dbReference type="EMBL" id="CBUH010000169">
    <property type="protein sequence ID" value="CDI43323.1"/>
    <property type="molecule type" value="Genomic_DNA"/>
</dbReference>
<dbReference type="InterPro" id="IPR010985">
    <property type="entry name" value="Ribbon_hlx_hlx"/>
</dbReference>
<evidence type="ECO:0000313" key="2">
    <source>
        <dbReference type="EMBL" id="CDI43405.1"/>
    </source>
</evidence>
<reference evidence="1 3" key="1">
    <citation type="submission" date="2013-09" db="EMBL/GenBank/DDBJ databases">
        <title>Draft Genome Sequence of five Lactobacillus helveticus strains CIRM-BIA 101T, 103, 104, 951 and 953 isolated from milk product.</title>
        <authorList>
            <person name="Valence F."/>
            <person name="Chuat V."/>
            <person name="Ma L."/>
            <person name="Creno S."/>
            <person name="Falentin H."/>
            <person name="Lortal S."/>
            <person name="Bizet C."/>
            <person name="Clermont D."/>
            <person name="Loux V."/>
            <person name="Bouchier C."/>
            <person name="Cousin S."/>
        </authorList>
    </citation>
    <scope>NUCLEOTIDE SEQUENCE [LARGE SCALE GENOMIC DNA]</scope>
    <source>
        <strain evidence="1 3">CIRM-BIA 953</strain>
    </source>
</reference>
<dbReference type="AlphaFoldDB" id="U4QFD1"/>
<dbReference type="GO" id="GO:0006355">
    <property type="term" value="P:regulation of DNA-templated transcription"/>
    <property type="evidence" value="ECO:0007669"/>
    <property type="project" value="InterPro"/>
</dbReference>
<name>U4QFD1_LACHE</name>
<comment type="caution">
    <text evidence="1">The sequence shown here is derived from an EMBL/GenBank/DDBJ whole genome shotgun (WGS) entry which is preliminary data.</text>
</comment>
<evidence type="ECO:0000313" key="3">
    <source>
        <dbReference type="Proteomes" id="UP000017243"/>
    </source>
</evidence>
<sequence length="157" mass="17966">MKKIIRGLYYDTDTAKKLAGYYPVPYDTTDFRHYSEELYKKRTGEYFLYGEGGPMSPYAEYAGSNEATGGEEIKPLTFDEAKEWYEKAMDDDTQYAPEETYKKEFENLTQAGPKAHMSINLSKGAKKKLQIMAQQQHKSLSDVVESLIMRGSKNTPL</sequence>
<proteinExistence type="predicted"/>
<evidence type="ECO:0000313" key="1">
    <source>
        <dbReference type="EMBL" id="CDI43323.1"/>
    </source>
</evidence>
<dbReference type="Proteomes" id="UP000017243">
    <property type="component" value="Unassembled WGS sequence"/>
</dbReference>
<gene>
    <name evidence="1" type="ORF">LHCIRMBIA953_02594</name>
    <name evidence="2" type="ORF">LHCIRMBIA953_02678</name>
</gene>
<organism evidence="1 3">
    <name type="scientific">Lactobacillus helveticus CIRM-BIA 953</name>
    <dbReference type="NCBI Taxonomy" id="1226335"/>
    <lineage>
        <taxon>Bacteria</taxon>
        <taxon>Bacillati</taxon>
        <taxon>Bacillota</taxon>
        <taxon>Bacilli</taxon>
        <taxon>Lactobacillales</taxon>
        <taxon>Lactobacillaceae</taxon>
        <taxon>Lactobacillus</taxon>
    </lineage>
</organism>
<accession>U4QFD1</accession>
<dbReference type="EMBL" id="CBUH010000169">
    <property type="protein sequence ID" value="CDI43405.1"/>
    <property type="molecule type" value="Genomic_DNA"/>
</dbReference>
<dbReference type="SUPFAM" id="SSF47598">
    <property type="entry name" value="Ribbon-helix-helix"/>
    <property type="match status" value="1"/>
</dbReference>
<dbReference type="RefSeq" id="WP_023061978.1">
    <property type="nucleotide sequence ID" value="NZ_CBUH010000169.1"/>
</dbReference>
<protein>
    <submittedName>
        <fullName evidence="1">Uncharacterized protein</fullName>
    </submittedName>
</protein>